<dbReference type="PANTHER" id="PTHR30290">
    <property type="entry name" value="PERIPLASMIC BINDING COMPONENT OF ABC TRANSPORTER"/>
    <property type="match status" value="1"/>
</dbReference>
<evidence type="ECO:0000313" key="7">
    <source>
        <dbReference type="Proteomes" id="UP000218676"/>
    </source>
</evidence>
<proteinExistence type="inferred from homology"/>
<comment type="similarity">
    <text evidence="2">Belongs to the bacterial solute-binding protein 5 family.</text>
</comment>
<name>A0AAD1FNA0_PHODP</name>
<comment type="subcellular location">
    <subcellularLocation>
        <location evidence="1">Cell envelope</location>
    </subcellularLocation>
</comment>
<evidence type="ECO:0000256" key="3">
    <source>
        <dbReference type="ARBA" id="ARBA00022448"/>
    </source>
</evidence>
<evidence type="ECO:0000313" key="6">
    <source>
        <dbReference type="EMBL" id="BAX53644.1"/>
    </source>
</evidence>
<organism evidence="6 7">
    <name type="scientific">Photobacterium damsela subsp. piscicida</name>
    <name type="common">Pasteurella piscicida</name>
    <dbReference type="NCBI Taxonomy" id="38294"/>
    <lineage>
        <taxon>Bacteria</taxon>
        <taxon>Pseudomonadati</taxon>
        <taxon>Pseudomonadota</taxon>
        <taxon>Gammaproteobacteria</taxon>
        <taxon>Vibrionales</taxon>
        <taxon>Vibrionaceae</taxon>
        <taxon>Photobacterium</taxon>
    </lineage>
</organism>
<dbReference type="PANTHER" id="PTHR30290:SF10">
    <property type="entry name" value="PERIPLASMIC OLIGOPEPTIDE-BINDING PROTEIN-RELATED"/>
    <property type="match status" value="1"/>
</dbReference>
<reference evidence="7" key="1">
    <citation type="submission" date="2017-05" db="EMBL/GenBank/DDBJ databases">
        <title>Whole genome sequence of fish pathogenic bacteria, Photobacterium damselae subsp. piscicida, strain 91-197, isolated from hybrid striped bass (Morone sp.) in USA.</title>
        <authorList>
            <person name="Teru Y."/>
            <person name="Hikima J."/>
            <person name="Kono T."/>
            <person name="Sakai M."/>
            <person name="Takano T."/>
            <person name="Hawke J.P."/>
            <person name="Takeyama H."/>
            <person name="Aoki T."/>
        </authorList>
    </citation>
    <scope>NUCLEOTIDE SEQUENCE [LARGE SCALE GENOMIC DNA]</scope>
    <source>
        <strain evidence="7">91-197</strain>
    </source>
</reference>
<dbReference type="InterPro" id="IPR000914">
    <property type="entry name" value="SBP_5_dom"/>
</dbReference>
<protein>
    <submittedName>
        <fullName evidence="6">Periplasmic oligopeptide-binding protein</fullName>
    </submittedName>
</protein>
<accession>A0AAD1FNA0</accession>
<dbReference type="Gene3D" id="3.10.105.10">
    <property type="entry name" value="Dipeptide-binding Protein, Domain 3"/>
    <property type="match status" value="1"/>
</dbReference>
<sequence>MLKEAGYGDKPLTFDLLYNTSENHKKIAVAIASMWKKSLGVTANLENQEWKSYLDSKRQGNFDVSRAGWCGDYNEASTFLAIMRDGHYLNSQEW</sequence>
<dbReference type="EMBL" id="AP018045">
    <property type="protein sequence ID" value="BAX53644.1"/>
    <property type="molecule type" value="Genomic_DNA"/>
</dbReference>
<dbReference type="AlphaFoldDB" id="A0AAD1FNA0"/>
<dbReference type="GO" id="GO:1904680">
    <property type="term" value="F:peptide transmembrane transporter activity"/>
    <property type="evidence" value="ECO:0007669"/>
    <property type="project" value="TreeGrafter"/>
</dbReference>
<keyword evidence="4" id="KW-0732">Signal</keyword>
<dbReference type="Pfam" id="PF00496">
    <property type="entry name" value="SBP_bac_5"/>
    <property type="match status" value="1"/>
</dbReference>
<dbReference type="InterPro" id="IPR039424">
    <property type="entry name" value="SBP_5"/>
</dbReference>
<dbReference type="GO" id="GO:0015833">
    <property type="term" value="P:peptide transport"/>
    <property type="evidence" value="ECO:0007669"/>
    <property type="project" value="TreeGrafter"/>
</dbReference>
<evidence type="ECO:0000259" key="5">
    <source>
        <dbReference type="Pfam" id="PF00496"/>
    </source>
</evidence>
<dbReference type="GO" id="GO:0030288">
    <property type="term" value="C:outer membrane-bounded periplasmic space"/>
    <property type="evidence" value="ECO:0007669"/>
    <property type="project" value="TreeGrafter"/>
</dbReference>
<evidence type="ECO:0000256" key="1">
    <source>
        <dbReference type="ARBA" id="ARBA00004196"/>
    </source>
</evidence>
<gene>
    <name evidence="6" type="ORF">PDPUS_1_02270</name>
</gene>
<evidence type="ECO:0000256" key="4">
    <source>
        <dbReference type="ARBA" id="ARBA00022729"/>
    </source>
</evidence>
<dbReference type="Proteomes" id="UP000218676">
    <property type="component" value="Chromosome 1"/>
</dbReference>
<dbReference type="SUPFAM" id="SSF53850">
    <property type="entry name" value="Periplasmic binding protein-like II"/>
    <property type="match status" value="1"/>
</dbReference>
<keyword evidence="3" id="KW-0813">Transport</keyword>
<evidence type="ECO:0000256" key="2">
    <source>
        <dbReference type="ARBA" id="ARBA00005695"/>
    </source>
</evidence>
<feature type="domain" description="Solute-binding protein family 5" evidence="5">
    <location>
        <begin position="1"/>
        <end position="84"/>
    </location>
</feature>